<dbReference type="InterPro" id="IPR018313">
    <property type="entry name" value="SBP_3_CS"/>
</dbReference>
<feature type="compositionally biased region" description="Polar residues" evidence="4">
    <location>
        <begin position="1"/>
        <end position="10"/>
    </location>
</feature>
<dbReference type="PANTHER" id="PTHR30085:SF6">
    <property type="entry name" value="ABC TRANSPORTER GLUTAMINE-BINDING PROTEIN GLNH"/>
    <property type="match status" value="1"/>
</dbReference>
<dbReference type="STRING" id="1893.SAMN02787144_10813"/>
<dbReference type="GO" id="GO:0006865">
    <property type="term" value="P:amino acid transport"/>
    <property type="evidence" value="ECO:0007669"/>
    <property type="project" value="TreeGrafter"/>
</dbReference>
<keyword evidence="2" id="KW-0813">Transport</keyword>
<evidence type="ECO:0000313" key="6">
    <source>
        <dbReference type="EMBL" id="SFY45498.1"/>
    </source>
</evidence>
<feature type="non-terminal residue" evidence="6">
    <location>
        <position position="672"/>
    </location>
</feature>
<dbReference type="Gene3D" id="3.40.190.10">
    <property type="entry name" value="Periplasmic binding protein-like II"/>
    <property type="match status" value="2"/>
</dbReference>
<evidence type="ECO:0000256" key="3">
    <source>
        <dbReference type="ARBA" id="ARBA00022729"/>
    </source>
</evidence>
<dbReference type="GO" id="GO:0030288">
    <property type="term" value="C:outer membrane-bounded periplasmic space"/>
    <property type="evidence" value="ECO:0007669"/>
    <property type="project" value="TreeGrafter"/>
</dbReference>
<sequence>MDTRTDSTLTKAVPVHDEERPTHRLRARHSPVAGDTPQADELAEWLRARVAGRTLRQLEELFPFGRTQWSEFLKGRKLIPLWLLDSVVAKLVPPQEQQLHRGLGHELLRAAEEADAARMAAKSPDISGSAPHDYEMRLDDARQGQIKAQETVQSLTHLIYVFISAMADLNQRCKDLEAERDQARLRLQEAETTANQQRAAENRKRAAEDQRLLAQTEQRLAEAGRRHAEFEKRLTRARREQQEAEDLRIEAFQQAEQHRRAFRQLTGRDTPAGPDGEDPGSVPAPQPWEYDHFLETADAQLDAYTAHLDAVREQIGSPVPPAPQGVRTIPGQVVRAPSTDSADTTPTSGDPVHGPSADTPDNSSDSAAEGPAAMPDNTNRQGSATLPANGAGGRKGKGMRVALVGTACLALLAGGGWLTWDHYHPQYTLADSKVLQDARANGELRIGIKENQPRLSEKINGKWSGLDIEVARNIAKKLKFKEEDIKFVPLGTAIREEELRNRKIDLFVGSYSITPDRKAEGVAFAGPYLSTDQGILVSTVDGNPEKTFVYEDGKEKVYPEPIYSVDDFKNGTKVCTAKGSISKGILARTAKNVVVEDKYADYQLCVDKIIKKSWSSDDPIAMVTDIPILIGFVAKHEGLAVIRDRVKGTTTDWGVGMVDNDPALRHLVCESI</sequence>
<dbReference type="GO" id="GO:0005576">
    <property type="term" value="C:extracellular region"/>
    <property type="evidence" value="ECO:0007669"/>
    <property type="project" value="TreeGrafter"/>
</dbReference>
<keyword evidence="3" id="KW-0732">Signal</keyword>
<evidence type="ECO:0000313" key="7">
    <source>
        <dbReference type="Proteomes" id="UP000181909"/>
    </source>
</evidence>
<evidence type="ECO:0000256" key="4">
    <source>
        <dbReference type="SAM" id="MobiDB-lite"/>
    </source>
</evidence>
<gene>
    <name evidence="6" type="ORF">SAMN02787144_10813</name>
</gene>
<feature type="compositionally biased region" description="Polar residues" evidence="4">
    <location>
        <begin position="190"/>
        <end position="199"/>
    </location>
</feature>
<feature type="region of interest" description="Disordered" evidence="4">
    <location>
        <begin position="1"/>
        <end position="36"/>
    </location>
</feature>
<feature type="domain" description="Solute-binding protein family 3/N-terminal" evidence="5">
    <location>
        <begin position="443"/>
        <end position="672"/>
    </location>
</feature>
<accession>A0A1K2FD70</accession>
<dbReference type="OrthoDB" id="9807888at2"/>
<organism evidence="6 7">
    <name type="scientific">Streptomyces atratus</name>
    <dbReference type="NCBI Taxonomy" id="1893"/>
    <lineage>
        <taxon>Bacteria</taxon>
        <taxon>Bacillati</taxon>
        <taxon>Actinomycetota</taxon>
        <taxon>Actinomycetes</taxon>
        <taxon>Kitasatosporales</taxon>
        <taxon>Streptomycetaceae</taxon>
        <taxon>Streptomyces</taxon>
    </lineage>
</organism>
<dbReference type="SUPFAM" id="SSF53850">
    <property type="entry name" value="Periplasmic binding protein-like II"/>
    <property type="match status" value="1"/>
</dbReference>
<dbReference type="InterPro" id="IPR001638">
    <property type="entry name" value="Solute-binding_3/MltF_N"/>
</dbReference>
<evidence type="ECO:0000256" key="1">
    <source>
        <dbReference type="ARBA" id="ARBA00010333"/>
    </source>
</evidence>
<feature type="compositionally biased region" description="Polar residues" evidence="4">
    <location>
        <begin position="376"/>
        <end position="386"/>
    </location>
</feature>
<dbReference type="InterPro" id="IPR051455">
    <property type="entry name" value="Bact_solute-bind_prot3"/>
</dbReference>
<feature type="region of interest" description="Disordered" evidence="4">
    <location>
        <begin position="266"/>
        <end position="288"/>
    </location>
</feature>
<evidence type="ECO:0000256" key="2">
    <source>
        <dbReference type="ARBA" id="ARBA00022448"/>
    </source>
</evidence>
<dbReference type="SMART" id="SM00062">
    <property type="entry name" value="PBPb"/>
    <property type="match status" value="1"/>
</dbReference>
<feature type="compositionally biased region" description="Low complexity" evidence="4">
    <location>
        <begin position="336"/>
        <end position="351"/>
    </location>
</feature>
<proteinExistence type="inferred from homology"/>
<feature type="region of interest" description="Disordered" evidence="4">
    <location>
        <begin position="190"/>
        <end position="209"/>
    </location>
</feature>
<dbReference type="AlphaFoldDB" id="A0A1K2FD70"/>
<feature type="compositionally biased region" description="Basic and acidic residues" evidence="4">
    <location>
        <begin position="200"/>
        <end position="209"/>
    </location>
</feature>
<feature type="region of interest" description="Disordered" evidence="4">
    <location>
        <begin position="335"/>
        <end position="396"/>
    </location>
</feature>
<reference evidence="6 7" key="1">
    <citation type="submission" date="2016-11" db="EMBL/GenBank/DDBJ databases">
        <authorList>
            <person name="Jaros S."/>
            <person name="Januszkiewicz K."/>
            <person name="Wedrychowicz H."/>
        </authorList>
    </citation>
    <scope>NUCLEOTIDE SEQUENCE [LARGE SCALE GENOMIC DNA]</scope>
    <source>
        <strain evidence="6 7">OK807</strain>
    </source>
</reference>
<dbReference type="Proteomes" id="UP000181909">
    <property type="component" value="Unassembled WGS sequence"/>
</dbReference>
<dbReference type="PANTHER" id="PTHR30085">
    <property type="entry name" value="AMINO ACID ABC TRANSPORTER PERMEASE"/>
    <property type="match status" value="1"/>
</dbReference>
<evidence type="ECO:0000259" key="5">
    <source>
        <dbReference type="SMART" id="SM00062"/>
    </source>
</evidence>
<dbReference type="PROSITE" id="PS01039">
    <property type="entry name" value="SBP_BACTERIAL_3"/>
    <property type="match status" value="1"/>
</dbReference>
<protein>
    <submittedName>
        <fullName evidence="6">ABC-type amino acid transport substrate-binding protein</fullName>
    </submittedName>
</protein>
<dbReference type="EMBL" id="FPJO01000081">
    <property type="protein sequence ID" value="SFY45498.1"/>
    <property type="molecule type" value="Genomic_DNA"/>
</dbReference>
<name>A0A1K2FD70_STRAR</name>
<comment type="similarity">
    <text evidence="1">Belongs to the bacterial solute-binding protein 3 family.</text>
</comment>
<dbReference type="Pfam" id="PF00497">
    <property type="entry name" value="SBP_bac_3"/>
    <property type="match status" value="1"/>
</dbReference>